<keyword evidence="5" id="KW-1185">Reference proteome</keyword>
<keyword evidence="2" id="KW-0812">Transmembrane</keyword>
<reference evidence="4" key="1">
    <citation type="submission" date="2018-12" db="EMBL/GenBank/DDBJ databases">
        <authorList>
            <person name="Syme R.A."/>
            <person name="Farfan-Caceres L."/>
            <person name="Lichtenzveig J."/>
        </authorList>
    </citation>
    <scope>NUCLEOTIDE SEQUENCE</scope>
    <source>
        <strain evidence="4">Al4</strain>
    </source>
</reference>
<dbReference type="InterPro" id="IPR001841">
    <property type="entry name" value="Znf_RING"/>
</dbReference>
<evidence type="ECO:0000256" key="2">
    <source>
        <dbReference type="SAM" id="Phobius"/>
    </source>
</evidence>
<dbReference type="GO" id="GO:0008270">
    <property type="term" value="F:zinc ion binding"/>
    <property type="evidence" value="ECO:0007669"/>
    <property type="project" value="UniProtKB-KW"/>
</dbReference>
<feature type="transmembrane region" description="Helical" evidence="2">
    <location>
        <begin position="172"/>
        <end position="199"/>
    </location>
</feature>
<dbReference type="OrthoDB" id="3691193at2759"/>
<dbReference type="Proteomes" id="UP000651452">
    <property type="component" value="Unassembled WGS sequence"/>
</dbReference>
<feature type="domain" description="RING-type" evidence="3">
    <location>
        <begin position="42"/>
        <end position="86"/>
    </location>
</feature>
<dbReference type="InterPro" id="IPR013083">
    <property type="entry name" value="Znf_RING/FYVE/PHD"/>
</dbReference>
<feature type="transmembrane region" description="Helical" evidence="2">
    <location>
        <begin position="96"/>
        <end position="119"/>
    </location>
</feature>
<dbReference type="AlphaFoldDB" id="A0A8H7IWC8"/>
<comment type="caution">
    <text evidence="4">The sequence shown here is derived from an EMBL/GenBank/DDBJ whole genome shotgun (WGS) entry which is preliminary data.</text>
</comment>
<proteinExistence type="predicted"/>
<evidence type="ECO:0000259" key="3">
    <source>
        <dbReference type="PROSITE" id="PS50089"/>
    </source>
</evidence>
<dbReference type="SUPFAM" id="SSF57850">
    <property type="entry name" value="RING/U-box"/>
    <property type="match status" value="1"/>
</dbReference>
<feature type="transmembrane region" description="Helical" evidence="2">
    <location>
        <begin position="205"/>
        <end position="227"/>
    </location>
</feature>
<keyword evidence="1" id="KW-0863">Zinc-finger</keyword>
<dbReference type="EMBL" id="RZGK01000019">
    <property type="protein sequence ID" value="KAF9691955.1"/>
    <property type="molecule type" value="Genomic_DNA"/>
</dbReference>
<dbReference type="Pfam" id="PF13639">
    <property type="entry name" value="zf-RING_2"/>
    <property type="match status" value="1"/>
</dbReference>
<gene>
    <name evidence="4" type="ORF">EKO04_009858</name>
</gene>
<keyword evidence="1" id="KW-0479">Metal-binding</keyword>
<sequence>MSSRNVVSTLLDKFTGLPSKNTFLEEHVLPAKKDDKFNSNKCVQCWGEYTDEHPGVKVQPCGHVFGRDCLREMIKGPTGDLCPFCRVKLFRRDITIAHIVRTVLTAFINLFIAYMFTVIRPMKAMRKRVQSQTLIPKPLLQLILEGPRTLAKVFVLQCTDIRSRNPRLILNYAFLGSSPFAIFHTMVLYAPILTVAYFLPGSIKVWLPIVDFLQTVNYQCFVWALRLNGMFDHPADRKTIACIATVAILLKELIIIPLIWFCCG</sequence>
<feature type="transmembrane region" description="Helical" evidence="2">
    <location>
        <begin position="239"/>
        <end position="261"/>
    </location>
</feature>
<organism evidence="4 5">
    <name type="scientific">Ascochyta lentis</name>
    <dbReference type="NCBI Taxonomy" id="205686"/>
    <lineage>
        <taxon>Eukaryota</taxon>
        <taxon>Fungi</taxon>
        <taxon>Dikarya</taxon>
        <taxon>Ascomycota</taxon>
        <taxon>Pezizomycotina</taxon>
        <taxon>Dothideomycetes</taxon>
        <taxon>Pleosporomycetidae</taxon>
        <taxon>Pleosporales</taxon>
        <taxon>Pleosporineae</taxon>
        <taxon>Didymellaceae</taxon>
        <taxon>Ascochyta</taxon>
    </lineage>
</organism>
<evidence type="ECO:0000313" key="5">
    <source>
        <dbReference type="Proteomes" id="UP000651452"/>
    </source>
</evidence>
<protein>
    <recommendedName>
        <fullName evidence="3">RING-type domain-containing protein</fullName>
    </recommendedName>
</protein>
<keyword evidence="2" id="KW-1133">Transmembrane helix</keyword>
<accession>A0A8H7IWC8</accession>
<keyword evidence="2" id="KW-0472">Membrane</keyword>
<keyword evidence="1" id="KW-0862">Zinc</keyword>
<evidence type="ECO:0000256" key="1">
    <source>
        <dbReference type="PROSITE-ProRule" id="PRU00175"/>
    </source>
</evidence>
<reference evidence="4" key="2">
    <citation type="submission" date="2020-09" db="EMBL/GenBank/DDBJ databases">
        <title>Reference genome assembly for Australian Ascochyta lentis isolate Al4.</title>
        <authorList>
            <person name="Lee R.C."/>
            <person name="Farfan-Caceres L.M."/>
            <person name="Debler J.W."/>
            <person name="Williams A.H."/>
            <person name="Henares B.M."/>
        </authorList>
    </citation>
    <scope>NUCLEOTIDE SEQUENCE</scope>
    <source>
        <strain evidence="4">Al4</strain>
    </source>
</reference>
<dbReference type="Gene3D" id="3.30.40.10">
    <property type="entry name" value="Zinc/RING finger domain, C3HC4 (zinc finger)"/>
    <property type="match status" value="1"/>
</dbReference>
<name>A0A8H7IWC8_9PLEO</name>
<dbReference type="PROSITE" id="PS50089">
    <property type="entry name" value="ZF_RING_2"/>
    <property type="match status" value="1"/>
</dbReference>
<evidence type="ECO:0000313" key="4">
    <source>
        <dbReference type="EMBL" id="KAF9691955.1"/>
    </source>
</evidence>